<name>A0ABS1RZ79_RHOSU</name>
<protein>
    <submittedName>
        <fullName evidence="2">Uncharacterized protein</fullName>
    </submittedName>
</protein>
<sequence length="63" mass="7254">MGIMEMLALILGIQVSGGALFLGALIWGMRHMAETRRRLEAEAADFDRQFDRAYTRIRRTQLQ</sequence>
<dbReference type="EMBL" id="JAESJJ010000096">
    <property type="protein sequence ID" value="MBL3611384.1"/>
    <property type="molecule type" value="Genomic_DNA"/>
</dbReference>
<organism evidence="2 3">
    <name type="scientific">Rhodovulum sulfidophilum</name>
    <name type="common">Rhodobacter sulfidophilus</name>
    <dbReference type="NCBI Taxonomy" id="35806"/>
    <lineage>
        <taxon>Bacteria</taxon>
        <taxon>Pseudomonadati</taxon>
        <taxon>Pseudomonadota</taxon>
        <taxon>Alphaproteobacteria</taxon>
        <taxon>Rhodobacterales</taxon>
        <taxon>Paracoccaceae</taxon>
        <taxon>Rhodovulum</taxon>
    </lineage>
</organism>
<dbReference type="Proteomes" id="UP000604473">
    <property type="component" value="Unassembled WGS sequence"/>
</dbReference>
<feature type="transmembrane region" description="Helical" evidence="1">
    <location>
        <begin position="6"/>
        <end position="28"/>
    </location>
</feature>
<proteinExistence type="predicted"/>
<comment type="caution">
    <text evidence="2">The sequence shown here is derived from an EMBL/GenBank/DDBJ whole genome shotgun (WGS) entry which is preliminary data.</text>
</comment>
<evidence type="ECO:0000256" key="1">
    <source>
        <dbReference type="SAM" id="Phobius"/>
    </source>
</evidence>
<evidence type="ECO:0000313" key="3">
    <source>
        <dbReference type="Proteomes" id="UP000604473"/>
    </source>
</evidence>
<accession>A0ABS1RZ79</accession>
<evidence type="ECO:0000313" key="2">
    <source>
        <dbReference type="EMBL" id="MBL3611384.1"/>
    </source>
</evidence>
<keyword evidence="3" id="KW-1185">Reference proteome</keyword>
<keyword evidence="1" id="KW-1133">Transmembrane helix</keyword>
<dbReference type="RefSeq" id="WP_202250851.1">
    <property type="nucleotide sequence ID" value="NZ_JAESJJ010000096.1"/>
</dbReference>
<reference evidence="2 3" key="1">
    <citation type="submission" date="2021-01" db="EMBL/GenBank/DDBJ databases">
        <title>Draft genomes of Rhodovulum sulfidophilum.</title>
        <authorList>
            <person name="Guzman M.S."/>
        </authorList>
    </citation>
    <scope>NUCLEOTIDE SEQUENCE [LARGE SCALE GENOMIC DNA]</scope>
    <source>
        <strain evidence="2 3">AB35</strain>
    </source>
</reference>
<keyword evidence="1" id="KW-0472">Membrane</keyword>
<gene>
    <name evidence="2" type="ORF">JMM60_21995</name>
</gene>
<keyword evidence="1" id="KW-0812">Transmembrane</keyword>